<reference evidence="1 2" key="1">
    <citation type="submission" date="2018-06" db="EMBL/GenBank/DDBJ databases">
        <authorList>
            <consortium name="Pathogen Informatics"/>
            <person name="Doyle S."/>
        </authorList>
    </citation>
    <scope>NUCLEOTIDE SEQUENCE [LARGE SCALE GENOMIC DNA]</scope>
    <source>
        <strain evidence="1 2">NCTC11621</strain>
    </source>
</reference>
<dbReference type="Pfam" id="PF00756">
    <property type="entry name" value="Esterase"/>
    <property type="match status" value="1"/>
</dbReference>
<dbReference type="EMBL" id="UGTV01000015">
    <property type="protein sequence ID" value="SUC10352.1"/>
    <property type="molecule type" value="Genomic_DNA"/>
</dbReference>
<dbReference type="GO" id="GO:0016787">
    <property type="term" value="F:hydrolase activity"/>
    <property type="evidence" value="ECO:0007669"/>
    <property type="project" value="UniProtKB-KW"/>
</dbReference>
<proteinExistence type="predicted"/>
<dbReference type="Gene3D" id="3.40.50.1820">
    <property type="entry name" value="alpha/beta hydrolase"/>
    <property type="match status" value="1"/>
</dbReference>
<name>A0A379EVM1_9PAST</name>
<dbReference type="InterPro" id="IPR050583">
    <property type="entry name" value="Mycobacterial_A85_antigen"/>
</dbReference>
<evidence type="ECO:0000313" key="1">
    <source>
        <dbReference type="EMBL" id="SUC10352.1"/>
    </source>
</evidence>
<dbReference type="RefSeq" id="WP_115323065.1">
    <property type="nucleotide sequence ID" value="NZ_UGTV01000015.1"/>
</dbReference>
<dbReference type="InterPro" id="IPR029058">
    <property type="entry name" value="AB_hydrolase_fold"/>
</dbReference>
<gene>
    <name evidence="1" type="ORF">NCTC11621_01403</name>
</gene>
<dbReference type="AlphaFoldDB" id="A0A379EVM1"/>
<dbReference type="PANTHER" id="PTHR48098:SF6">
    <property type="entry name" value="FERRI-BACILLIBACTIN ESTERASE BESA"/>
    <property type="match status" value="1"/>
</dbReference>
<organism evidence="1 2">
    <name type="scientific">Pasteurella canis</name>
    <dbReference type="NCBI Taxonomy" id="753"/>
    <lineage>
        <taxon>Bacteria</taxon>
        <taxon>Pseudomonadati</taxon>
        <taxon>Pseudomonadota</taxon>
        <taxon>Gammaproteobacteria</taxon>
        <taxon>Pasteurellales</taxon>
        <taxon>Pasteurellaceae</taxon>
        <taxon>Pasteurella</taxon>
    </lineage>
</organism>
<dbReference type="Proteomes" id="UP000254704">
    <property type="component" value="Unassembled WGS sequence"/>
</dbReference>
<dbReference type="InterPro" id="IPR000801">
    <property type="entry name" value="Esterase-like"/>
</dbReference>
<protein>
    <submittedName>
        <fullName evidence="1">Predicted hydrolase of the alpha/beta superfamily</fullName>
    </submittedName>
</protein>
<accession>A0A379EVM1</accession>
<sequence>MDMQFYLPLEHHQLSVPYQSLSRRIRVLLPKNYALNLSQYYPVVYMHDGQNVFYSKESFSAHSWKTIPLVKNNVELADMIIVGIDNDGANRVNEYSTWQFDSNVYSGKDNIGGKGKEYADFIIQVVIPFINSTYRTKPQKEYTAMIGSSLGGNITQFMGVEYASYIGRLGIFSSASWLTPKDFQIYFDSRDLDFSQKIYIQVGTQEGDDTDSQFTTDNIKQLYIDASLSYYQTLLKKGMPIDQIKLEIIANGIHSETQWAQHLPDCLSFLSKDW</sequence>
<evidence type="ECO:0000313" key="2">
    <source>
        <dbReference type="Proteomes" id="UP000254704"/>
    </source>
</evidence>
<keyword evidence="1" id="KW-0378">Hydrolase</keyword>
<dbReference type="PANTHER" id="PTHR48098">
    <property type="entry name" value="ENTEROCHELIN ESTERASE-RELATED"/>
    <property type="match status" value="1"/>
</dbReference>
<dbReference type="SUPFAM" id="SSF53474">
    <property type="entry name" value="alpha/beta-Hydrolases"/>
    <property type="match status" value="1"/>
</dbReference>